<accession>A0A6J5WZ33</accession>
<name>A0A6J5WZ33_PRUAR</name>
<dbReference type="AlphaFoldDB" id="A0A6J5WZ33"/>
<gene>
    <name evidence="1" type="ORF">ORAREDHAP_LOCUS25556</name>
</gene>
<organism evidence="1 2">
    <name type="scientific">Prunus armeniaca</name>
    <name type="common">Apricot</name>
    <name type="synonym">Armeniaca vulgaris</name>
    <dbReference type="NCBI Taxonomy" id="36596"/>
    <lineage>
        <taxon>Eukaryota</taxon>
        <taxon>Viridiplantae</taxon>
        <taxon>Streptophyta</taxon>
        <taxon>Embryophyta</taxon>
        <taxon>Tracheophyta</taxon>
        <taxon>Spermatophyta</taxon>
        <taxon>Magnoliopsida</taxon>
        <taxon>eudicotyledons</taxon>
        <taxon>Gunneridae</taxon>
        <taxon>Pentapetalae</taxon>
        <taxon>rosids</taxon>
        <taxon>fabids</taxon>
        <taxon>Rosales</taxon>
        <taxon>Rosaceae</taxon>
        <taxon>Amygdaloideae</taxon>
        <taxon>Amygdaleae</taxon>
        <taxon>Prunus</taxon>
    </lineage>
</organism>
<sequence length="174" mass="19455">MGEEEAVGEGAVGEEAAVVGAEVVVVGEEAAVGKDSSVVLRTDRPSLQYTTSVQCLVFTYTERKTRHGWSFTWHAYKPMIFISLCEDEVSHADVKHELATTGLENTLECQKIPLFHTVKCLNEHRLTPPCSLTLELVFMYKETCTYLLNTCHLPKSTNLRLSNTTYKKGKGEFH</sequence>
<keyword evidence="2" id="KW-1185">Reference proteome</keyword>
<proteinExistence type="predicted"/>
<reference evidence="2" key="1">
    <citation type="journal article" date="2020" name="Genome Biol.">
        <title>Gamete binning: chromosome-level and haplotype-resolved genome assembly enabled by high-throughput single-cell sequencing of gamete genomes.</title>
        <authorList>
            <person name="Campoy J.A."/>
            <person name="Sun H."/>
            <person name="Goel M."/>
            <person name="Jiao W.-B."/>
            <person name="Folz-Donahue K."/>
            <person name="Wang N."/>
            <person name="Rubio M."/>
            <person name="Liu C."/>
            <person name="Kukat C."/>
            <person name="Ruiz D."/>
            <person name="Huettel B."/>
            <person name="Schneeberger K."/>
        </authorList>
    </citation>
    <scope>NUCLEOTIDE SEQUENCE [LARGE SCALE GENOMIC DNA]</scope>
    <source>
        <strain evidence="2">cv. Rojo Pasion</strain>
    </source>
</reference>
<evidence type="ECO:0000313" key="1">
    <source>
        <dbReference type="EMBL" id="CAB4307086.1"/>
    </source>
</evidence>
<dbReference type="Proteomes" id="UP000507245">
    <property type="component" value="Unassembled WGS sequence"/>
</dbReference>
<protein>
    <submittedName>
        <fullName evidence="1">Uncharacterized protein</fullName>
    </submittedName>
</protein>
<evidence type="ECO:0000313" key="2">
    <source>
        <dbReference type="Proteomes" id="UP000507245"/>
    </source>
</evidence>
<dbReference type="EMBL" id="CAEKKB010000004">
    <property type="protein sequence ID" value="CAB4307086.1"/>
    <property type="molecule type" value="Genomic_DNA"/>
</dbReference>